<sequence>MCRTIPIKINNRLKRTLGRCLIVGNEIVKIELSGDLIKYGATQVIIDILKHELIHYVMFVKGLPHSDGDATFEQELLRLGVASSGRYCVGMAVEYKCEVCGVNYEAFTKRVAEKPQKYRTKCCDGRLVILGERIYDGKGTKEVC</sequence>
<dbReference type="EMBL" id="JAUSTT010000001">
    <property type="protein sequence ID" value="MDQ0174448.1"/>
    <property type="molecule type" value="Genomic_DNA"/>
</dbReference>
<reference evidence="2 3" key="1">
    <citation type="submission" date="2023-07" db="EMBL/GenBank/DDBJ databases">
        <title>Genomic Encyclopedia of Type Strains, Phase IV (KMG-IV): sequencing the most valuable type-strain genomes for metagenomic binning, comparative biology and taxonomic classification.</title>
        <authorList>
            <person name="Goeker M."/>
        </authorList>
    </citation>
    <scope>NUCLEOTIDE SEQUENCE [LARGE SCALE GENOMIC DNA]</scope>
    <source>
        <strain evidence="2 3">DSM 23837</strain>
    </source>
</reference>
<dbReference type="InterPro" id="IPR006640">
    <property type="entry name" value="SprT-like_domain"/>
</dbReference>
<feature type="domain" description="SprT-like" evidence="1">
    <location>
        <begin position="4"/>
        <end position="65"/>
    </location>
</feature>
<evidence type="ECO:0000259" key="1">
    <source>
        <dbReference type="Pfam" id="PF10263"/>
    </source>
</evidence>
<protein>
    <submittedName>
        <fullName evidence="2">SprT-like protein</fullName>
    </submittedName>
</protein>
<accession>A0ABT9WMC5</accession>
<name>A0ABT9WMC5_9BACI</name>
<gene>
    <name evidence="2" type="ORF">J2S08_000279</name>
</gene>
<proteinExistence type="predicted"/>
<evidence type="ECO:0000313" key="3">
    <source>
        <dbReference type="Proteomes" id="UP001223586"/>
    </source>
</evidence>
<organism evidence="2 3">
    <name type="scientific">Bacillus chungangensis</name>
    <dbReference type="NCBI Taxonomy" id="587633"/>
    <lineage>
        <taxon>Bacteria</taxon>
        <taxon>Bacillati</taxon>
        <taxon>Bacillota</taxon>
        <taxon>Bacilli</taxon>
        <taxon>Bacillales</taxon>
        <taxon>Bacillaceae</taxon>
        <taxon>Bacillus</taxon>
    </lineage>
</organism>
<dbReference type="Proteomes" id="UP001223586">
    <property type="component" value="Unassembled WGS sequence"/>
</dbReference>
<evidence type="ECO:0000313" key="2">
    <source>
        <dbReference type="EMBL" id="MDQ0174448.1"/>
    </source>
</evidence>
<keyword evidence="3" id="KW-1185">Reference proteome</keyword>
<dbReference type="Pfam" id="PF10263">
    <property type="entry name" value="SprT-like"/>
    <property type="match status" value="1"/>
</dbReference>
<comment type="caution">
    <text evidence="2">The sequence shown here is derived from an EMBL/GenBank/DDBJ whole genome shotgun (WGS) entry which is preliminary data.</text>
</comment>